<organism evidence="1 2">
    <name type="scientific">Flavobacterium aquicola</name>
    <dbReference type="NCBI Taxonomy" id="1682742"/>
    <lineage>
        <taxon>Bacteria</taxon>
        <taxon>Pseudomonadati</taxon>
        <taxon>Bacteroidota</taxon>
        <taxon>Flavobacteriia</taxon>
        <taxon>Flavobacteriales</taxon>
        <taxon>Flavobacteriaceae</taxon>
        <taxon>Flavobacterium</taxon>
    </lineage>
</organism>
<gene>
    <name evidence="1" type="ORF">C8P67_110146</name>
</gene>
<dbReference type="EMBL" id="QUNI01000010">
    <property type="protein sequence ID" value="REG96319.1"/>
    <property type="molecule type" value="Genomic_DNA"/>
</dbReference>
<name>A0A3E0EGB4_9FLAO</name>
<keyword evidence="2" id="KW-1185">Reference proteome</keyword>
<sequence length="184" mass="20960">MKNFIIIAVSVLSANAFSQKKTENSQTISEQDTIISVVNIIKFKGAKKPAYFINGELVNQSVSKFLDPNKIESINVEKEDIVIENTKYSGKITIETKNNYKPNLISLNELRKRYTTLEESSVIFQIDNEIADGDYNKYVIDKNYILKITINKLENPNLTVIKVISKSEENIKKSNEIIIRGDTH</sequence>
<protein>
    <submittedName>
        <fullName evidence="1">Uncharacterized protein</fullName>
    </submittedName>
</protein>
<reference evidence="1 2" key="1">
    <citation type="submission" date="2018-08" db="EMBL/GenBank/DDBJ databases">
        <title>Genomic Encyclopedia of Archaeal and Bacterial Type Strains, Phase II (KMG-II): from individual species to whole genera.</title>
        <authorList>
            <person name="Goeker M."/>
        </authorList>
    </citation>
    <scope>NUCLEOTIDE SEQUENCE [LARGE SCALE GENOMIC DNA]</scope>
    <source>
        <strain evidence="1 2">DSM 100880</strain>
    </source>
</reference>
<evidence type="ECO:0000313" key="2">
    <source>
        <dbReference type="Proteomes" id="UP000257136"/>
    </source>
</evidence>
<dbReference type="OrthoDB" id="705436at2"/>
<dbReference type="AlphaFoldDB" id="A0A3E0EGB4"/>
<dbReference type="RefSeq" id="WP_115814238.1">
    <property type="nucleotide sequence ID" value="NZ_QUNI01000010.1"/>
</dbReference>
<dbReference type="Proteomes" id="UP000257136">
    <property type="component" value="Unassembled WGS sequence"/>
</dbReference>
<comment type="caution">
    <text evidence="1">The sequence shown here is derived from an EMBL/GenBank/DDBJ whole genome shotgun (WGS) entry which is preliminary data.</text>
</comment>
<accession>A0A3E0EGB4</accession>
<proteinExistence type="predicted"/>
<evidence type="ECO:0000313" key="1">
    <source>
        <dbReference type="EMBL" id="REG96319.1"/>
    </source>
</evidence>